<dbReference type="AlphaFoldDB" id="A0A0W0TF49"/>
<evidence type="ECO:0000256" key="2">
    <source>
        <dbReference type="SAM" id="SignalP"/>
    </source>
</evidence>
<dbReference type="InterPro" id="IPR003423">
    <property type="entry name" value="OMP_efflux"/>
</dbReference>
<evidence type="ECO:0000313" key="3">
    <source>
        <dbReference type="EMBL" id="KTC94211.1"/>
    </source>
</evidence>
<organism evidence="3 4">
    <name type="scientific">Legionella erythra</name>
    <dbReference type="NCBI Taxonomy" id="448"/>
    <lineage>
        <taxon>Bacteria</taxon>
        <taxon>Pseudomonadati</taxon>
        <taxon>Pseudomonadota</taxon>
        <taxon>Gammaproteobacteria</taxon>
        <taxon>Legionellales</taxon>
        <taxon>Legionellaceae</taxon>
        <taxon>Legionella</taxon>
    </lineage>
</organism>
<dbReference type="PANTHER" id="PTHR30203:SF24">
    <property type="entry name" value="BLR4935 PROTEIN"/>
    <property type="match status" value="1"/>
</dbReference>
<accession>A0A0W0TF49</accession>
<name>A0A0W0TF49_LEGER</name>
<comment type="caution">
    <text evidence="3">The sequence shown here is derived from an EMBL/GenBank/DDBJ whole genome shotgun (WGS) entry which is preliminary data.</text>
</comment>
<protein>
    <submittedName>
        <fullName evidence="3">HelC protein</fullName>
    </submittedName>
</protein>
<gene>
    <name evidence="3" type="primary">helC_2</name>
    <name evidence="3" type="ORF">Lery_2378</name>
</gene>
<dbReference type="Gene3D" id="1.20.1600.10">
    <property type="entry name" value="Outer membrane efflux proteins (OEP)"/>
    <property type="match status" value="1"/>
</dbReference>
<dbReference type="InterPro" id="IPR010131">
    <property type="entry name" value="MdtP/NodT-like"/>
</dbReference>
<proteinExistence type="inferred from homology"/>
<sequence>MHYFLRLFMTALLILFVFNEAQAAIPLTFKQALEIAYRNNPELQAEIDKAQAMRGAFIQSGLYPNPQLTLTGENFGGSGSYSGYESAETTASVTQPIPLGGRLKYLKRATYADYLASLAQINVQKAILYMTVGVAYVDALYAGQWHQVTKKLIRLNQDIVSAIERRVKAGAGAELDLRLAQVRLGEARIQEKKAERDALSQRAKLARLLGDGLRVDRPLIDKGLPGLTLNWADLLKKLPQSPQLMQLQLQLQAKRATITAVKKAVWPDLNIQLGGRHFSDDGSNAAVMSAFAEVPVYNRNQGKIMTAEAQYTQTAHEFQGARLDVRQNAYNAFLQAQQSNYEANLVTDSLLPLARKSIKLAQDGYQMGRYTYIELSTALNALYEEERHYQQAHADYHKSLIQLIGLLGLHPSKESK</sequence>
<dbReference type="EMBL" id="LNYA01000034">
    <property type="protein sequence ID" value="KTC94211.1"/>
    <property type="molecule type" value="Genomic_DNA"/>
</dbReference>
<evidence type="ECO:0000256" key="1">
    <source>
        <dbReference type="ARBA" id="ARBA00007613"/>
    </source>
</evidence>
<dbReference type="PANTHER" id="PTHR30203">
    <property type="entry name" value="OUTER MEMBRANE CATION EFFLUX PROTEIN"/>
    <property type="match status" value="1"/>
</dbReference>
<dbReference type="STRING" id="448.Lery_2378"/>
<dbReference type="PATRIC" id="fig|448.7.peg.2498"/>
<dbReference type="Pfam" id="PF02321">
    <property type="entry name" value="OEP"/>
    <property type="match status" value="2"/>
</dbReference>
<dbReference type="Proteomes" id="UP000054773">
    <property type="component" value="Unassembled WGS sequence"/>
</dbReference>
<dbReference type="OrthoDB" id="9791261at2"/>
<feature type="chain" id="PRO_5006912919" evidence="2">
    <location>
        <begin position="24"/>
        <end position="416"/>
    </location>
</feature>
<comment type="similarity">
    <text evidence="1">Belongs to the outer membrane factor (OMF) (TC 1.B.17) family.</text>
</comment>
<reference evidence="3 4" key="1">
    <citation type="submission" date="2015-11" db="EMBL/GenBank/DDBJ databases">
        <title>Genomic analysis of 38 Legionella species identifies large and diverse effector repertoires.</title>
        <authorList>
            <person name="Burstein D."/>
            <person name="Amaro F."/>
            <person name="Zusman T."/>
            <person name="Lifshitz Z."/>
            <person name="Cohen O."/>
            <person name="Gilbert J.A."/>
            <person name="Pupko T."/>
            <person name="Shuman H.A."/>
            <person name="Segal G."/>
        </authorList>
    </citation>
    <scope>NUCLEOTIDE SEQUENCE [LARGE SCALE GENOMIC DNA]</scope>
    <source>
        <strain evidence="3 4">SE-32A-C8</strain>
    </source>
</reference>
<feature type="signal peptide" evidence="2">
    <location>
        <begin position="1"/>
        <end position="23"/>
    </location>
</feature>
<dbReference type="GO" id="GO:0015562">
    <property type="term" value="F:efflux transmembrane transporter activity"/>
    <property type="evidence" value="ECO:0007669"/>
    <property type="project" value="InterPro"/>
</dbReference>
<keyword evidence="4" id="KW-1185">Reference proteome</keyword>
<evidence type="ECO:0000313" key="4">
    <source>
        <dbReference type="Proteomes" id="UP000054773"/>
    </source>
</evidence>
<dbReference type="SUPFAM" id="SSF56954">
    <property type="entry name" value="Outer membrane efflux proteins (OEP)"/>
    <property type="match status" value="1"/>
</dbReference>
<keyword evidence="2" id="KW-0732">Signal</keyword>